<evidence type="ECO:0000259" key="1">
    <source>
        <dbReference type="Pfam" id="PF01738"/>
    </source>
</evidence>
<reference evidence="2" key="2">
    <citation type="submission" date="2021-01" db="EMBL/GenBank/DDBJ databases">
        <authorList>
            <person name="Corre E."/>
            <person name="Pelletier E."/>
            <person name="Niang G."/>
            <person name="Scheremetjew M."/>
            <person name="Finn R."/>
            <person name="Kale V."/>
            <person name="Holt S."/>
            <person name="Cochrane G."/>
            <person name="Meng A."/>
            <person name="Brown T."/>
            <person name="Cohen L."/>
        </authorList>
    </citation>
    <scope>NUCLEOTIDE SEQUENCE</scope>
    <source>
        <strain evidence="2">CCMP1205</strain>
    </source>
</reference>
<keyword evidence="4" id="KW-1185">Reference proteome</keyword>
<dbReference type="Pfam" id="PF01738">
    <property type="entry name" value="DLH"/>
    <property type="match status" value="1"/>
</dbReference>
<dbReference type="InterPro" id="IPR002925">
    <property type="entry name" value="Dienelactn_hydro"/>
</dbReference>
<dbReference type="GO" id="GO:0016787">
    <property type="term" value="F:hydrolase activity"/>
    <property type="evidence" value="ECO:0007669"/>
    <property type="project" value="UniProtKB-KW"/>
</dbReference>
<dbReference type="PANTHER" id="PTHR17630:SF44">
    <property type="entry name" value="PROTEIN AIM2"/>
    <property type="match status" value="1"/>
</dbReference>
<sequence>MTTKACCDAGLPAKAVGEPVGKVIDLANPGGKDLPCYVVGEGEKAIIAVYDIFGFTENKRTRLVCDEMAEAGYSVILPDFYRGEDVLTGCGSFPPEGGIPAVVDWLNRVAPFEQVLGEIFDVVVKHLESNGAKSIGMVGFCWGGKVVMLSSTRGKVKAGVGLHPSFLTPEDAANVDCPQFFMPAGDDPPIEPVFDALSSKPFFDKCKKKLFGEMSHGFTLRADMSDPSAAGAKQANEAIGLAIDFFGQHL</sequence>
<dbReference type="Gene3D" id="3.40.50.1820">
    <property type="entry name" value="alpha/beta hydrolase"/>
    <property type="match status" value="1"/>
</dbReference>
<dbReference type="STRING" id="1764295.A0A5B8MSR3"/>
<keyword evidence="3" id="KW-0378">Hydrolase</keyword>
<dbReference type="Proteomes" id="UP000316726">
    <property type="component" value="Chromosome 8"/>
</dbReference>
<dbReference type="EMBL" id="CP031041">
    <property type="protein sequence ID" value="QDZ22665.1"/>
    <property type="molecule type" value="Genomic_DNA"/>
</dbReference>
<dbReference type="InterPro" id="IPR029058">
    <property type="entry name" value="AB_hydrolase_fold"/>
</dbReference>
<reference evidence="3 4" key="1">
    <citation type="submission" date="2018-07" db="EMBL/GenBank/DDBJ databases">
        <title>The complete nuclear genome of the prasinophyte Chloropicon primus (CCMP1205).</title>
        <authorList>
            <person name="Pombert J.-F."/>
            <person name="Otis C."/>
            <person name="Turmel M."/>
            <person name="Lemieux C."/>
        </authorList>
    </citation>
    <scope>NUCLEOTIDE SEQUENCE [LARGE SCALE GENOMIC DNA]</scope>
    <source>
        <strain evidence="3 4">CCMP1205</strain>
    </source>
</reference>
<dbReference type="PANTHER" id="PTHR17630">
    <property type="entry name" value="DIENELACTONE HYDROLASE"/>
    <property type="match status" value="1"/>
</dbReference>
<evidence type="ECO:0000313" key="3">
    <source>
        <dbReference type="EMBL" id="QDZ22665.1"/>
    </source>
</evidence>
<proteinExistence type="predicted"/>
<protein>
    <submittedName>
        <fullName evidence="3">Dienelactone-like hydrolase</fullName>
    </submittedName>
</protein>
<dbReference type="OrthoDB" id="17560at2759"/>
<gene>
    <name evidence="3" type="ORF">A3770_08p51830</name>
    <name evidence="2" type="ORF">CPRI1469_LOCUS7065</name>
</gene>
<accession>A0A5B8MSR3</accession>
<dbReference type="SUPFAM" id="SSF53474">
    <property type="entry name" value="alpha/beta-Hydrolases"/>
    <property type="match status" value="1"/>
</dbReference>
<feature type="domain" description="Dienelactone hydrolase" evidence="1">
    <location>
        <begin position="43"/>
        <end position="249"/>
    </location>
</feature>
<dbReference type="EMBL" id="HBHL01010629">
    <property type="protein sequence ID" value="CAD9718200.1"/>
    <property type="molecule type" value="Transcribed_RNA"/>
</dbReference>
<evidence type="ECO:0000313" key="4">
    <source>
        <dbReference type="Proteomes" id="UP000316726"/>
    </source>
</evidence>
<evidence type="ECO:0000313" key="2">
    <source>
        <dbReference type="EMBL" id="CAD9718200.1"/>
    </source>
</evidence>
<organism evidence="3 4">
    <name type="scientific">Chloropicon primus</name>
    <dbReference type="NCBI Taxonomy" id="1764295"/>
    <lineage>
        <taxon>Eukaryota</taxon>
        <taxon>Viridiplantae</taxon>
        <taxon>Chlorophyta</taxon>
        <taxon>Chloropicophyceae</taxon>
        <taxon>Chloropicales</taxon>
        <taxon>Chloropicaceae</taxon>
        <taxon>Chloropicon</taxon>
    </lineage>
</organism>
<dbReference type="AlphaFoldDB" id="A0A5B8MSR3"/>
<name>A0A5B8MSR3_9CHLO</name>